<evidence type="ECO:0000256" key="5">
    <source>
        <dbReference type="ARBA" id="ARBA00023187"/>
    </source>
</evidence>
<dbReference type="SUPFAM" id="SSF109905">
    <property type="entry name" value="Surp module (SWAP domain)"/>
    <property type="match status" value="2"/>
</dbReference>
<dbReference type="Proteomes" id="UP000186594">
    <property type="component" value="Unassembled WGS sequence"/>
</dbReference>
<evidence type="ECO:0000256" key="7">
    <source>
        <dbReference type="SAM" id="MobiDB-lite"/>
    </source>
</evidence>
<evidence type="ECO:0000256" key="6">
    <source>
        <dbReference type="ARBA" id="ARBA00023242"/>
    </source>
</evidence>
<evidence type="ECO:0000259" key="8">
    <source>
        <dbReference type="PROSITE" id="PS50128"/>
    </source>
</evidence>
<keyword evidence="10" id="KW-1185">Reference proteome</keyword>
<evidence type="ECO:0000313" key="9">
    <source>
        <dbReference type="EMBL" id="OLL21755.1"/>
    </source>
</evidence>
<dbReference type="GO" id="GO:0003723">
    <property type="term" value="F:RNA binding"/>
    <property type="evidence" value="ECO:0007669"/>
    <property type="project" value="InterPro"/>
</dbReference>
<proteinExistence type="predicted"/>
<dbReference type="PROSITE" id="PS50128">
    <property type="entry name" value="SURP"/>
    <property type="match status" value="2"/>
</dbReference>
<dbReference type="GO" id="GO:0045292">
    <property type="term" value="P:mRNA cis splicing, via spliceosome"/>
    <property type="evidence" value="ECO:0007669"/>
    <property type="project" value="InterPro"/>
</dbReference>
<feature type="region of interest" description="Disordered" evidence="7">
    <location>
        <begin position="466"/>
        <end position="488"/>
    </location>
</feature>
<dbReference type="GO" id="GO:0005686">
    <property type="term" value="C:U2 snRNP"/>
    <property type="evidence" value="ECO:0007669"/>
    <property type="project" value="EnsemblFungi"/>
</dbReference>
<keyword evidence="6" id="KW-0539">Nucleus</keyword>
<comment type="subcellular location">
    <subcellularLocation>
        <location evidence="1">Nucleus</location>
    </subcellularLocation>
</comment>
<reference evidence="9 10" key="1">
    <citation type="submission" date="2016-04" db="EMBL/GenBank/DDBJ databases">
        <title>Evolutionary innovation and constraint leading to complex multicellularity in the Ascomycota.</title>
        <authorList>
            <person name="Cisse O."/>
            <person name="Nguyen A."/>
            <person name="Hewitt D.A."/>
            <person name="Jedd G."/>
            <person name="Stajich J.E."/>
        </authorList>
    </citation>
    <scope>NUCLEOTIDE SEQUENCE [LARGE SCALE GENOMIC DNA]</scope>
    <source>
        <strain evidence="9 10">DAH-3</strain>
    </source>
</reference>
<dbReference type="SMART" id="SM00648">
    <property type="entry name" value="SWAP"/>
    <property type="match status" value="2"/>
</dbReference>
<evidence type="ECO:0000256" key="3">
    <source>
        <dbReference type="ARBA" id="ARBA00022728"/>
    </source>
</evidence>
<dbReference type="EMBL" id="LXFE01004301">
    <property type="protein sequence ID" value="OLL21755.1"/>
    <property type="molecule type" value="Genomic_DNA"/>
</dbReference>
<feature type="domain" description="SURP motif" evidence="8">
    <location>
        <begin position="143"/>
        <end position="185"/>
    </location>
</feature>
<protein>
    <submittedName>
        <fullName evidence="9">Pre-mRNA-splicing factor sap114</fullName>
    </submittedName>
</protein>
<sequence length="488" mass="55517">MPTFEVAPGTDVPAGIIIPPKDIRDIVEKTATYVSRNGLQFEDKIREKEQYNVKFSFLNPADHYFKFYQYRLDELKSGKPSTTNVTVPKLSTPNFAPTLESGIDTHQPYGFQAQQQQQKPFGQAPPFEFSAPLPAISPQDLDVLKLTAQFVARNGRQFMTSLSQRESRNYQFDFLRPNHSLYTFFTKLVEQYTKVLIPPKDMESKLKKNVENKLSVLDRVKVRVSWQRKAEEERKRQADKEDKEKSTSLLSLETLLIFLLVLYAQIDWHDFIVVEMVEFTEVDNHMDLPPPTNLVDLQHATLEQKRMMSLFPQPGQLMIDNTSSAITPQYTPQPIPSVQPQPLRQQQQRVEPLLPVLQTTVPIAVSDYDMAPPPALQQPGNLGNMKIRQTYTPRGPTSAKQTSVCPRCNQPIPVGELEEHMRIELLDPKWRDQKAKEEARKASTNLQPEGVAHNIKRLASARADIFESGSSGGGPEKKAKIETGPKRK</sequence>
<dbReference type="InterPro" id="IPR045146">
    <property type="entry name" value="SF3A1"/>
</dbReference>
<feature type="region of interest" description="Disordered" evidence="7">
    <location>
        <begin position="429"/>
        <end position="452"/>
    </location>
</feature>
<gene>
    <name evidence="9" type="ORF">NEOLI_002904</name>
</gene>
<feature type="domain" description="SURP motif" evidence="8">
    <location>
        <begin position="26"/>
        <end position="68"/>
    </location>
</feature>
<dbReference type="Gene3D" id="1.10.10.790">
    <property type="entry name" value="Surp module"/>
    <property type="match status" value="2"/>
</dbReference>
<keyword evidence="3" id="KW-0747">Spliceosome</keyword>
<organism evidence="9 10">
    <name type="scientific">Neolecta irregularis (strain DAH-3)</name>
    <dbReference type="NCBI Taxonomy" id="1198029"/>
    <lineage>
        <taxon>Eukaryota</taxon>
        <taxon>Fungi</taxon>
        <taxon>Dikarya</taxon>
        <taxon>Ascomycota</taxon>
        <taxon>Taphrinomycotina</taxon>
        <taxon>Neolectales</taxon>
        <taxon>Neolectaceae</taxon>
        <taxon>Neolecta</taxon>
    </lineage>
</organism>
<dbReference type="OrthoDB" id="447637at2759"/>
<keyword evidence="4" id="KW-0677">Repeat</keyword>
<evidence type="ECO:0000256" key="2">
    <source>
        <dbReference type="ARBA" id="ARBA00022664"/>
    </source>
</evidence>
<comment type="caution">
    <text evidence="9">The sequence shown here is derived from an EMBL/GenBank/DDBJ whole genome shotgun (WGS) entry which is preliminary data.</text>
</comment>
<dbReference type="Pfam" id="PF01805">
    <property type="entry name" value="Surp"/>
    <property type="match status" value="2"/>
</dbReference>
<dbReference type="InterPro" id="IPR000061">
    <property type="entry name" value="Surp"/>
</dbReference>
<dbReference type="FunFam" id="1.10.10.790:FF:000015">
    <property type="entry name" value="Splicing factor 3A subunit 1"/>
    <property type="match status" value="1"/>
</dbReference>
<dbReference type="STRING" id="1198029.A0A1U7LGH3"/>
<dbReference type="PANTHER" id="PTHR15316:SF1">
    <property type="entry name" value="SPLICING FACTOR 3A SUBUNIT 1"/>
    <property type="match status" value="1"/>
</dbReference>
<dbReference type="InterPro" id="IPR035967">
    <property type="entry name" value="SWAP/Surp_sf"/>
</dbReference>
<dbReference type="InterPro" id="IPR022030">
    <property type="entry name" value="SF3A1_dom"/>
</dbReference>
<dbReference type="GO" id="GO:0071013">
    <property type="term" value="C:catalytic step 2 spliceosome"/>
    <property type="evidence" value="ECO:0007669"/>
    <property type="project" value="TreeGrafter"/>
</dbReference>
<keyword evidence="2" id="KW-0507">mRNA processing</keyword>
<evidence type="ECO:0000256" key="1">
    <source>
        <dbReference type="ARBA" id="ARBA00004123"/>
    </source>
</evidence>
<accession>A0A1U7LGH3</accession>
<evidence type="ECO:0000313" key="10">
    <source>
        <dbReference type="Proteomes" id="UP000186594"/>
    </source>
</evidence>
<dbReference type="PANTHER" id="PTHR15316">
    <property type="entry name" value="SPLICEOSOME ASSOCIATED PROTEIN 114/SWAP SPLICING FACTOR-RELATED"/>
    <property type="match status" value="1"/>
</dbReference>
<dbReference type="AlphaFoldDB" id="A0A1U7LGH3"/>
<dbReference type="Pfam" id="PF12230">
    <property type="entry name" value="PRP21_like_P"/>
    <property type="match status" value="1"/>
</dbReference>
<dbReference type="FunFam" id="1.10.10.790:FF:000001">
    <property type="entry name" value="Splicing factor 3a, subunit 1"/>
    <property type="match status" value="1"/>
</dbReference>
<name>A0A1U7LGH3_NEOID</name>
<evidence type="ECO:0000256" key="4">
    <source>
        <dbReference type="ARBA" id="ARBA00022737"/>
    </source>
</evidence>
<dbReference type="GO" id="GO:0071004">
    <property type="term" value="C:U2-type prespliceosome"/>
    <property type="evidence" value="ECO:0007669"/>
    <property type="project" value="TreeGrafter"/>
</dbReference>
<feature type="compositionally biased region" description="Basic and acidic residues" evidence="7">
    <location>
        <begin position="429"/>
        <end position="441"/>
    </location>
</feature>
<dbReference type="GO" id="GO:0000381">
    <property type="term" value="P:regulation of alternative mRNA splicing, via spliceosome"/>
    <property type="evidence" value="ECO:0007669"/>
    <property type="project" value="TreeGrafter"/>
</dbReference>
<dbReference type="OMA" id="VKYQEQQ"/>
<feature type="compositionally biased region" description="Basic and acidic residues" evidence="7">
    <location>
        <begin position="475"/>
        <end position="488"/>
    </location>
</feature>
<keyword evidence="5" id="KW-0508">mRNA splicing</keyword>